<proteinExistence type="predicted"/>
<keyword evidence="2" id="KW-1185">Reference proteome</keyword>
<accession>A0ABU1BPG8</accession>
<evidence type="ECO:0008006" key="3">
    <source>
        <dbReference type="Google" id="ProtNLM"/>
    </source>
</evidence>
<reference evidence="1 2" key="1">
    <citation type="submission" date="2023-08" db="EMBL/GenBank/DDBJ databases">
        <title>Oxalobacteraceae gen .nov., isolated from river sludge outside the plant.</title>
        <authorList>
            <person name="Zhao S.Y."/>
        </authorList>
    </citation>
    <scope>NUCLEOTIDE SEQUENCE [LARGE SCALE GENOMIC DNA]</scope>
    <source>
        <strain evidence="1 2">R-40</strain>
    </source>
</reference>
<dbReference type="EMBL" id="JAUYVH010000005">
    <property type="protein sequence ID" value="MDQ9170774.1"/>
    <property type="molecule type" value="Genomic_DNA"/>
</dbReference>
<name>A0ABU1BPG8_9BURK</name>
<evidence type="ECO:0000313" key="1">
    <source>
        <dbReference type="EMBL" id="MDQ9170774.1"/>
    </source>
</evidence>
<dbReference type="RefSeq" id="WP_338436711.1">
    <property type="nucleotide sequence ID" value="NZ_JAUYVH010000005.1"/>
</dbReference>
<dbReference type="Proteomes" id="UP001225596">
    <property type="component" value="Unassembled WGS sequence"/>
</dbReference>
<sequence>MKVSTSTVLDNGSSILLMLEPSEELLSEQARIVSLLPEQVPVKELHVTLMRSAGSAKAFPSPPPFVEFDNEACLVTDGSKTSVYLRATEASQSALADYVASIEELLGVDGLQNKARIFHVSLSNRAGPPGESVANVWEYQAIPVR</sequence>
<organism evidence="1 2">
    <name type="scientific">Keguizhuia sedimenti</name>
    <dbReference type="NCBI Taxonomy" id="3064264"/>
    <lineage>
        <taxon>Bacteria</taxon>
        <taxon>Pseudomonadati</taxon>
        <taxon>Pseudomonadota</taxon>
        <taxon>Betaproteobacteria</taxon>
        <taxon>Burkholderiales</taxon>
        <taxon>Oxalobacteraceae</taxon>
        <taxon>Keguizhuia</taxon>
    </lineage>
</organism>
<protein>
    <recommendedName>
        <fullName evidence="3">2'-5' RNA ligase superfamily protein</fullName>
    </recommendedName>
</protein>
<comment type="caution">
    <text evidence="1">The sequence shown here is derived from an EMBL/GenBank/DDBJ whole genome shotgun (WGS) entry which is preliminary data.</text>
</comment>
<gene>
    <name evidence="1" type="ORF">Q8A64_10170</name>
</gene>
<evidence type="ECO:0000313" key="2">
    <source>
        <dbReference type="Proteomes" id="UP001225596"/>
    </source>
</evidence>